<organism evidence="1 2">
    <name type="scientific">Mucilaginibacter gossypii</name>
    <dbReference type="NCBI Taxonomy" id="551996"/>
    <lineage>
        <taxon>Bacteria</taxon>
        <taxon>Pseudomonadati</taxon>
        <taxon>Bacteroidota</taxon>
        <taxon>Sphingobacteriia</taxon>
        <taxon>Sphingobacteriales</taxon>
        <taxon>Sphingobacteriaceae</taxon>
        <taxon>Mucilaginibacter</taxon>
    </lineage>
</organism>
<dbReference type="Proteomes" id="UP000199705">
    <property type="component" value="Unassembled WGS sequence"/>
</dbReference>
<keyword evidence="2" id="KW-1185">Reference proteome</keyword>
<name>A0A1G8GPP9_9SPHI</name>
<gene>
    <name evidence="1" type="ORF">SAMN05192573_114127</name>
</gene>
<evidence type="ECO:0000313" key="1">
    <source>
        <dbReference type="EMBL" id="SDH96374.1"/>
    </source>
</evidence>
<protein>
    <submittedName>
        <fullName evidence="1">Uncharacterized protein</fullName>
    </submittedName>
</protein>
<proteinExistence type="predicted"/>
<dbReference type="EMBL" id="FNCG01000014">
    <property type="protein sequence ID" value="SDH96374.1"/>
    <property type="molecule type" value="Genomic_DNA"/>
</dbReference>
<accession>A0A1G8GPP9</accession>
<reference evidence="2" key="1">
    <citation type="submission" date="2016-10" db="EMBL/GenBank/DDBJ databases">
        <authorList>
            <person name="Varghese N."/>
            <person name="Submissions S."/>
        </authorList>
    </citation>
    <scope>NUCLEOTIDE SEQUENCE [LARGE SCALE GENOMIC DNA]</scope>
    <source>
        <strain evidence="2">Gh-67</strain>
    </source>
</reference>
<dbReference type="AlphaFoldDB" id="A0A1G8GPP9"/>
<sequence>MGLDLSHIVPTDAGETFEYFTVEELNSNPEFVRRYIQMFKEYEGEVVLFFNEIGYQRSGMNKEFYSAFENCKPYFDKKSVEKAMLYLKPNDPFGLNFKKDFVDNFVDGESVFYASW</sequence>
<dbReference type="RefSeq" id="WP_091172600.1">
    <property type="nucleotide sequence ID" value="NZ_FNCG01000014.1"/>
</dbReference>
<dbReference type="STRING" id="551996.SAMN05192573_114127"/>
<evidence type="ECO:0000313" key="2">
    <source>
        <dbReference type="Proteomes" id="UP000199705"/>
    </source>
</evidence>